<protein>
    <recommendedName>
        <fullName evidence="3">PB1 domain-containing protein</fullName>
    </recommendedName>
</protein>
<accession>A0AAW1WEI1</accession>
<dbReference type="SUPFAM" id="SSF54277">
    <property type="entry name" value="CAD &amp; PB1 domains"/>
    <property type="match status" value="1"/>
</dbReference>
<keyword evidence="2" id="KW-1185">Reference proteome</keyword>
<dbReference type="AlphaFoldDB" id="A0AAW1WEI1"/>
<organism evidence="1 2">
    <name type="scientific">Rubus argutus</name>
    <name type="common">Southern blackberry</name>
    <dbReference type="NCBI Taxonomy" id="59490"/>
    <lineage>
        <taxon>Eukaryota</taxon>
        <taxon>Viridiplantae</taxon>
        <taxon>Streptophyta</taxon>
        <taxon>Embryophyta</taxon>
        <taxon>Tracheophyta</taxon>
        <taxon>Spermatophyta</taxon>
        <taxon>Magnoliopsida</taxon>
        <taxon>eudicotyledons</taxon>
        <taxon>Gunneridae</taxon>
        <taxon>Pentapetalae</taxon>
        <taxon>rosids</taxon>
        <taxon>fabids</taxon>
        <taxon>Rosales</taxon>
        <taxon>Rosaceae</taxon>
        <taxon>Rosoideae</taxon>
        <taxon>Rosoideae incertae sedis</taxon>
        <taxon>Rubus</taxon>
    </lineage>
</organism>
<dbReference type="Proteomes" id="UP001457282">
    <property type="component" value="Unassembled WGS sequence"/>
</dbReference>
<sequence length="234" mass="27436">MSNSKFGRFMYGAETVLLSLPSSTTFDELCSQISLRFGKIKLGQFVWRYSLTDCPNYFLESDDDLCVMLEIFQVMNSPYIAIHILDVGSSSSPYSVDNEYFSNVVKHALDIRHLHDEESNVSSDDSNFEEDINMIIGNFKVNKLPFLYIEDYWKTNFYWNAHELPIWLVPDLGKPLPVSYSYSGLLPPMTRKRPRRPRTRRIRSFNEEPRQIRCSRYHKFGHHNRKSCNVPIQD</sequence>
<evidence type="ECO:0000313" key="2">
    <source>
        <dbReference type="Proteomes" id="UP001457282"/>
    </source>
</evidence>
<evidence type="ECO:0008006" key="3">
    <source>
        <dbReference type="Google" id="ProtNLM"/>
    </source>
</evidence>
<reference evidence="1 2" key="1">
    <citation type="journal article" date="2023" name="G3 (Bethesda)">
        <title>A chromosome-length genome assembly and annotation of blackberry (Rubus argutus, cv. 'Hillquist').</title>
        <authorList>
            <person name="Bruna T."/>
            <person name="Aryal R."/>
            <person name="Dudchenko O."/>
            <person name="Sargent D.J."/>
            <person name="Mead D."/>
            <person name="Buti M."/>
            <person name="Cavallini A."/>
            <person name="Hytonen T."/>
            <person name="Andres J."/>
            <person name="Pham M."/>
            <person name="Weisz D."/>
            <person name="Mascagni F."/>
            <person name="Usai G."/>
            <person name="Natali L."/>
            <person name="Bassil N."/>
            <person name="Fernandez G.E."/>
            <person name="Lomsadze A."/>
            <person name="Armour M."/>
            <person name="Olukolu B."/>
            <person name="Poorten T."/>
            <person name="Britton C."/>
            <person name="Davik J."/>
            <person name="Ashrafi H."/>
            <person name="Aiden E.L."/>
            <person name="Borodovsky M."/>
            <person name="Worthington M."/>
        </authorList>
    </citation>
    <scope>NUCLEOTIDE SEQUENCE [LARGE SCALE GENOMIC DNA]</scope>
    <source>
        <strain evidence="1">PI 553951</strain>
    </source>
</reference>
<name>A0AAW1WEI1_RUBAR</name>
<proteinExistence type="predicted"/>
<gene>
    <name evidence="1" type="ORF">M0R45_030780</name>
</gene>
<comment type="caution">
    <text evidence="1">The sequence shown here is derived from an EMBL/GenBank/DDBJ whole genome shotgun (WGS) entry which is preliminary data.</text>
</comment>
<dbReference type="EMBL" id="JBEDUW010000006">
    <property type="protein sequence ID" value="KAK9922311.1"/>
    <property type="molecule type" value="Genomic_DNA"/>
</dbReference>
<evidence type="ECO:0000313" key="1">
    <source>
        <dbReference type="EMBL" id="KAK9922311.1"/>
    </source>
</evidence>